<dbReference type="PIRSF" id="PIRSF016020">
    <property type="entry name" value="PHexose_mutarotase"/>
    <property type="match status" value="1"/>
</dbReference>
<gene>
    <name evidence="6" type="ORF">A1QC_14780</name>
</gene>
<dbReference type="Gene3D" id="2.70.98.10">
    <property type="match status" value="1"/>
</dbReference>
<evidence type="ECO:0000313" key="7">
    <source>
        <dbReference type="Proteomes" id="UP000094070"/>
    </source>
</evidence>
<dbReference type="SUPFAM" id="SSF74650">
    <property type="entry name" value="Galactose mutarotase-like"/>
    <property type="match status" value="1"/>
</dbReference>
<accession>A0A1E5E543</accession>
<evidence type="ECO:0000313" key="6">
    <source>
        <dbReference type="EMBL" id="OEF27680.1"/>
    </source>
</evidence>
<feature type="active site" evidence="5">
    <location>
        <position position="264"/>
    </location>
</feature>
<evidence type="ECO:0000256" key="3">
    <source>
        <dbReference type="ARBA" id="ARBA00023235"/>
    </source>
</evidence>
<keyword evidence="7" id="KW-1185">Reference proteome</keyword>
<dbReference type="GO" id="GO:0030246">
    <property type="term" value="F:carbohydrate binding"/>
    <property type="evidence" value="ECO:0007669"/>
    <property type="project" value="UniProtKB-UniRule"/>
</dbReference>
<dbReference type="InterPro" id="IPR014718">
    <property type="entry name" value="GH-type_carb-bd"/>
</dbReference>
<dbReference type="OrthoDB" id="9790727at2"/>
<evidence type="ECO:0000256" key="1">
    <source>
        <dbReference type="ARBA" id="ARBA00001096"/>
    </source>
</evidence>
<dbReference type="CDD" id="cd09020">
    <property type="entry name" value="D-hex-6-P-epi_like"/>
    <property type="match status" value="1"/>
</dbReference>
<name>A0A1E5E543_9VIBR</name>
<dbReference type="STRING" id="1188252.A1QC_14780"/>
<organism evidence="6 7">
    <name type="scientific">Vibrio rumoiensis 1S-45</name>
    <dbReference type="NCBI Taxonomy" id="1188252"/>
    <lineage>
        <taxon>Bacteria</taxon>
        <taxon>Pseudomonadati</taxon>
        <taxon>Pseudomonadota</taxon>
        <taxon>Gammaproteobacteria</taxon>
        <taxon>Vibrionales</taxon>
        <taxon>Vibrionaceae</taxon>
        <taxon>Vibrio</taxon>
    </lineage>
</organism>
<proteinExistence type="inferred from homology"/>
<comment type="catalytic activity">
    <reaction evidence="1">
        <text>alpha-D-glucose 6-phosphate = beta-D-glucose 6-phosphate</text>
        <dbReference type="Rhea" id="RHEA:16249"/>
        <dbReference type="ChEBI" id="CHEBI:58225"/>
        <dbReference type="ChEBI" id="CHEBI:58247"/>
        <dbReference type="EC" id="5.1.3.15"/>
    </reaction>
</comment>
<comment type="similarity">
    <text evidence="2 4">Belongs to the glucose-6-phosphate 1-epimerase family.</text>
</comment>
<dbReference type="GO" id="GO:0005975">
    <property type="term" value="P:carbohydrate metabolic process"/>
    <property type="evidence" value="ECO:0007669"/>
    <property type="project" value="InterPro"/>
</dbReference>
<dbReference type="eggNOG" id="COG0676">
    <property type="taxonomic scope" value="Bacteria"/>
</dbReference>
<dbReference type="Pfam" id="PF01263">
    <property type="entry name" value="Aldose_epim"/>
    <property type="match status" value="1"/>
</dbReference>
<reference evidence="6 7" key="1">
    <citation type="journal article" date="2012" name="Science">
        <title>Ecological populations of bacteria act as socially cohesive units of antibiotic production and resistance.</title>
        <authorList>
            <person name="Cordero O.X."/>
            <person name="Wildschutte H."/>
            <person name="Kirkup B."/>
            <person name="Proehl S."/>
            <person name="Ngo L."/>
            <person name="Hussain F."/>
            <person name="Le Roux F."/>
            <person name="Mincer T."/>
            <person name="Polz M.F."/>
        </authorList>
    </citation>
    <scope>NUCLEOTIDE SEQUENCE [LARGE SCALE GENOMIC DNA]</scope>
    <source>
        <strain evidence="6 7">1S-45</strain>
    </source>
</reference>
<dbReference type="InterPro" id="IPR025532">
    <property type="entry name" value="G6P_1-epimerase"/>
</dbReference>
<feature type="active site" evidence="5">
    <location>
        <position position="163"/>
    </location>
</feature>
<dbReference type="RefSeq" id="WP_017026030.1">
    <property type="nucleotide sequence ID" value="NZ_AJYK02000028.1"/>
</dbReference>
<dbReference type="PANTHER" id="PTHR11122">
    <property type="entry name" value="APOSPORY-ASSOCIATED PROTEIN C-RELATED"/>
    <property type="match status" value="1"/>
</dbReference>
<evidence type="ECO:0000256" key="2">
    <source>
        <dbReference type="ARBA" id="ARBA00005866"/>
    </source>
</evidence>
<dbReference type="EC" id="5.1.3.15" evidence="4"/>
<dbReference type="PANTHER" id="PTHR11122:SF13">
    <property type="entry name" value="GLUCOSE-6-PHOSPHATE 1-EPIMERASE"/>
    <property type="match status" value="1"/>
</dbReference>
<dbReference type="InterPro" id="IPR008183">
    <property type="entry name" value="Aldose_1/G6P_1-epimerase"/>
</dbReference>
<dbReference type="Proteomes" id="UP000094070">
    <property type="component" value="Unassembled WGS sequence"/>
</dbReference>
<dbReference type="AlphaFoldDB" id="A0A1E5E543"/>
<sequence>MNLNSLPIVSVLSDHVTIVQKDDVKIVRVQHPKAEAGISLFGGHVVSFKPQDQEDVIWMSQQAVFDGKTALRGGIPVCWPWFGRIATPAHGFARSTQWTLVEHKENEQGVMIRLGMKPSEASLAIWPHQFEALLDIEISDTLNVSLKVKNTDTIEWAFSGALHSYFNIADILYTEITGMGDHYLDSLKDGKVSLGGETLTFSSGVDRVYTHPKSEIKISDPKNHRFITVENQGSNAAVIWNPWELASSMADMEDDGYQTMVCVESTLHAPSIEEGKVLQPQESYTLSTKIGVIAS</sequence>
<keyword evidence="3 4" id="KW-0413">Isomerase</keyword>
<protein>
    <recommendedName>
        <fullName evidence="4">Putative glucose-6-phosphate 1-epimerase</fullName>
        <ecNumber evidence="4">5.1.3.15</ecNumber>
    </recommendedName>
</protein>
<evidence type="ECO:0000256" key="4">
    <source>
        <dbReference type="PIRNR" id="PIRNR016020"/>
    </source>
</evidence>
<dbReference type="GO" id="GO:0047938">
    <property type="term" value="F:glucose-6-phosphate 1-epimerase activity"/>
    <property type="evidence" value="ECO:0007669"/>
    <property type="project" value="UniProtKB-UniRule"/>
</dbReference>
<comment type="caution">
    <text evidence="6">The sequence shown here is derived from an EMBL/GenBank/DDBJ whole genome shotgun (WGS) entry which is preliminary data.</text>
</comment>
<evidence type="ECO:0000256" key="5">
    <source>
        <dbReference type="PIRSR" id="PIRSR016020-1"/>
    </source>
</evidence>
<dbReference type="InterPro" id="IPR011013">
    <property type="entry name" value="Gal_mutarotase_sf_dom"/>
</dbReference>
<dbReference type="EMBL" id="AJYK02000028">
    <property type="protein sequence ID" value="OEF27680.1"/>
    <property type="molecule type" value="Genomic_DNA"/>
</dbReference>